<dbReference type="EMBL" id="CAFBLE010000017">
    <property type="protein sequence ID" value="CAB4876517.1"/>
    <property type="molecule type" value="Genomic_DNA"/>
</dbReference>
<protein>
    <submittedName>
        <fullName evidence="5">Unannotated protein</fullName>
    </submittedName>
</protein>
<dbReference type="EMBL" id="CAFBMV010000006">
    <property type="protein sequence ID" value="CAB4926097.1"/>
    <property type="molecule type" value="Genomic_DNA"/>
</dbReference>
<evidence type="ECO:0000313" key="1">
    <source>
        <dbReference type="EMBL" id="CAB4667985.1"/>
    </source>
</evidence>
<dbReference type="SUPFAM" id="SSF82171">
    <property type="entry name" value="DPP6 N-terminal domain-like"/>
    <property type="match status" value="1"/>
</dbReference>
<evidence type="ECO:0000313" key="2">
    <source>
        <dbReference type="EMBL" id="CAB4753854.1"/>
    </source>
</evidence>
<sequence>MTWRMQSNKIVILLVVLLALTFLIKAVAPAHSVKALKNSDLRLEGVLVYHRYSDYGAWNGQLWMIELSTGRIAHINRDWKGMISPINAHFSADGESMVFMGSAAGLLENDWDVFVSHWNGKNWAEPINLTGPNGKRDEDPKFSLDGSKIVYKEDGVLTTMLADGRDKTYLTPGEPESSIPYFLPNGRDIIFERHDKIMIYKNGKVSELWNDPVLRAYYPIGVDEKKYLYTQVQANHHDRLMWGYYDGSESKPLSFNSTQWDTSDPFPYKDGSRYIFYVSGDFSVHEGGYNLMIADIVRNRVASMGIINAQANSDLEELGPAWSAKGKFPIQ</sequence>
<accession>A0A6J7U1B1</accession>
<organism evidence="5">
    <name type="scientific">freshwater metagenome</name>
    <dbReference type="NCBI Taxonomy" id="449393"/>
    <lineage>
        <taxon>unclassified sequences</taxon>
        <taxon>metagenomes</taxon>
        <taxon>ecological metagenomes</taxon>
    </lineage>
</organism>
<evidence type="ECO:0000313" key="3">
    <source>
        <dbReference type="EMBL" id="CAB4876517.1"/>
    </source>
</evidence>
<dbReference type="PANTHER" id="PTHR36842">
    <property type="entry name" value="PROTEIN TOLB HOMOLOG"/>
    <property type="match status" value="1"/>
</dbReference>
<dbReference type="InterPro" id="IPR011042">
    <property type="entry name" value="6-blade_b-propeller_TolB-like"/>
</dbReference>
<dbReference type="AlphaFoldDB" id="A0A6J7U1B1"/>
<evidence type="ECO:0000313" key="4">
    <source>
        <dbReference type="EMBL" id="CAB4926097.1"/>
    </source>
</evidence>
<dbReference type="Gene3D" id="2.120.10.30">
    <property type="entry name" value="TolB, C-terminal domain"/>
    <property type="match status" value="1"/>
</dbReference>
<evidence type="ECO:0000313" key="5">
    <source>
        <dbReference type="EMBL" id="CAB5059681.1"/>
    </source>
</evidence>
<dbReference type="EMBL" id="CAFBQL010000006">
    <property type="protein sequence ID" value="CAB5059681.1"/>
    <property type="molecule type" value="Genomic_DNA"/>
</dbReference>
<reference evidence="5" key="1">
    <citation type="submission" date="2020-05" db="EMBL/GenBank/DDBJ databases">
        <authorList>
            <person name="Chiriac C."/>
            <person name="Salcher M."/>
            <person name="Ghai R."/>
            <person name="Kavagutti S V."/>
        </authorList>
    </citation>
    <scope>NUCLEOTIDE SEQUENCE</scope>
</reference>
<gene>
    <name evidence="1" type="ORF">UFOPK2289_00951</name>
    <name evidence="2" type="ORF">UFOPK2822_00987</name>
    <name evidence="3" type="ORF">UFOPK3346_01364</name>
    <name evidence="4" type="ORF">UFOPK3670_00983</name>
    <name evidence="5" type="ORF">UFOPK4308_00939</name>
</gene>
<dbReference type="EMBL" id="CAEZWT010000026">
    <property type="protein sequence ID" value="CAB4667985.1"/>
    <property type="molecule type" value="Genomic_DNA"/>
</dbReference>
<proteinExistence type="predicted"/>
<dbReference type="EMBL" id="CAEZZC010000013">
    <property type="protein sequence ID" value="CAB4753854.1"/>
    <property type="molecule type" value="Genomic_DNA"/>
</dbReference>
<name>A0A6J7U1B1_9ZZZZ</name>